<reference evidence="1 2" key="1">
    <citation type="submission" date="2021-06" db="EMBL/GenBank/DDBJ databases">
        <title>Caerostris extrusa draft genome.</title>
        <authorList>
            <person name="Kono N."/>
            <person name="Arakawa K."/>
        </authorList>
    </citation>
    <scope>NUCLEOTIDE SEQUENCE [LARGE SCALE GENOMIC DNA]</scope>
</reference>
<dbReference type="AlphaFoldDB" id="A0AAV4R0L6"/>
<name>A0AAV4R0L6_CAEEX</name>
<keyword evidence="2" id="KW-1185">Reference proteome</keyword>
<proteinExistence type="predicted"/>
<comment type="caution">
    <text evidence="1">The sequence shown here is derived from an EMBL/GenBank/DDBJ whole genome shotgun (WGS) entry which is preliminary data.</text>
</comment>
<gene>
    <name evidence="1" type="ORF">CEXT_732491</name>
</gene>
<evidence type="ECO:0000313" key="1">
    <source>
        <dbReference type="EMBL" id="GIY14124.1"/>
    </source>
</evidence>
<dbReference type="EMBL" id="BPLR01007051">
    <property type="protein sequence ID" value="GIY14124.1"/>
    <property type="molecule type" value="Genomic_DNA"/>
</dbReference>
<dbReference type="Proteomes" id="UP001054945">
    <property type="component" value="Unassembled WGS sequence"/>
</dbReference>
<accession>A0AAV4R0L6</accession>
<sequence length="102" mass="11588">MKTSRLSDSIMDISSLQVFKTHQSCLQTGETAFEAEASRGLVEWLPWTAMAFEPRRITDKGVRAFLSKSRNESVHLYKELDVPIASEICRLKPVSTEVESKR</sequence>
<organism evidence="1 2">
    <name type="scientific">Caerostris extrusa</name>
    <name type="common">Bark spider</name>
    <name type="synonym">Caerostris bankana</name>
    <dbReference type="NCBI Taxonomy" id="172846"/>
    <lineage>
        <taxon>Eukaryota</taxon>
        <taxon>Metazoa</taxon>
        <taxon>Ecdysozoa</taxon>
        <taxon>Arthropoda</taxon>
        <taxon>Chelicerata</taxon>
        <taxon>Arachnida</taxon>
        <taxon>Araneae</taxon>
        <taxon>Araneomorphae</taxon>
        <taxon>Entelegynae</taxon>
        <taxon>Araneoidea</taxon>
        <taxon>Araneidae</taxon>
        <taxon>Caerostris</taxon>
    </lineage>
</organism>
<evidence type="ECO:0000313" key="2">
    <source>
        <dbReference type="Proteomes" id="UP001054945"/>
    </source>
</evidence>
<protein>
    <submittedName>
        <fullName evidence="1">Uncharacterized protein</fullName>
    </submittedName>
</protein>